<dbReference type="AlphaFoldDB" id="A0A553MZE7"/>
<accession>A0A553MZE7</accession>
<protein>
    <submittedName>
        <fullName evidence="2">Uncharacterized protein</fullName>
    </submittedName>
</protein>
<dbReference type="EMBL" id="SRMA01027189">
    <property type="protein sequence ID" value="TRY58535.1"/>
    <property type="molecule type" value="Genomic_DNA"/>
</dbReference>
<feature type="signal peptide" evidence="1">
    <location>
        <begin position="1"/>
        <end position="23"/>
    </location>
</feature>
<organism evidence="2 3">
    <name type="scientific">Danionella cerebrum</name>
    <dbReference type="NCBI Taxonomy" id="2873325"/>
    <lineage>
        <taxon>Eukaryota</taxon>
        <taxon>Metazoa</taxon>
        <taxon>Chordata</taxon>
        <taxon>Craniata</taxon>
        <taxon>Vertebrata</taxon>
        <taxon>Euteleostomi</taxon>
        <taxon>Actinopterygii</taxon>
        <taxon>Neopterygii</taxon>
        <taxon>Teleostei</taxon>
        <taxon>Ostariophysi</taxon>
        <taxon>Cypriniformes</taxon>
        <taxon>Danionidae</taxon>
        <taxon>Danioninae</taxon>
        <taxon>Danionella</taxon>
    </lineage>
</organism>
<keyword evidence="3" id="KW-1185">Reference proteome</keyword>
<evidence type="ECO:0000256" key="1">
    <source>
        <dbReference type="SAM" id="SignalP"/>
    </source>
</evidence>
<evidence type="ECO:0000313" key="3">
    <source>
        <dbReference type="Proteomes" id="UP000316079"/>
    </source>
</evidence>
<name>A0A553MZE7_9TELE</name>
<evidence type="ECO:0000313" key="2">
    <source>
        <dbReference type="EMBL" id="TRY58535.1"/>
    </source>
</evidence>
<proteinExistence type="predicted"/>
<feature type="chain" id="PRO_5021983293" evidence="1">
    <location>
        <begin position="24"/>
        <end position="135"/>
    </location>
</feature>
<gene>
    <name evidence="2" type="ORF">DNTS_016346</name>
</gene>
<dbReference type="Proteomes" id="UP000316079">
    <property type="component" value="Unassembled WGS sequence"/>
</dbReference>
<sequence>MAPCWRGGAQFLVVTLWMLQCCGESARTSAGRPLPMSHERVKRGWVWNQFFVVEEYTGTEPLYVGKSGTTIAFYRERLQAVLERSLQSTSCRPQTALSIYTHRAWMMQEGRAAFSSRNIMPYVRRSKVEKISTAL</sequence>
<reference evidence="2 3" key="1">
    <citation type="journal article" date="2019" name="Sci. Data">
        <title>Hybrid genome assembly and annotation of Danionella translucida.</title>
        <authorList>
            <person name="Kadobianskyi M."/>
            <person name="Schulze L."/>
            <person name="Schuelke M."/>
            <person name="Judkewitz B."/>
        </authorList>
    </citation>
    <scope>NUCLEOTIDE SEQUENCE [LARGE SCALE GENOMIC DNA]</scope>
    <source>
        <strain evidence="2 3">Bolton</strain>
    </source>
</reference>
<dbReference type="OrthoDB" id="8926926at2759"/>
<keyword evidence="1" id="KW-0732">Signal</keyword>
<comment type="caution">
    <text evidence="2">The sequence shown here is derived from an EMBL/GenBank/DDBJ whole genome shotgun (WGS) entry which is preliminary data.</text>
</comment>